<evidence type="ECO:0000256" key="6">
    <source>
        <dbReference type="ARBA" id="ARBA00022525"/>
    </source>
</evidence>
<keyword evidence="5" id="KW-0444">Lipid biosynthesis</keyword>
<dbReference type="SMART" id="SM00155">
    <property type="entry name" value="PLDc"/>
    <property type="match status" value="2"/>
</dbReference>
<dbReference type="Proteomes" id="UP000435138">
    <property type="component" value="Unassembled WGS sequence"/>
</dbReference>
<keyword evidence="13" id="KW-0594">Phospholipid biosynthesis</keyword>
<dbReference type="AlphaFoldDB" id="A0A6A8A9P1"/>
<keyword evidence="6" id="KW-0964">Secreted</keyword>
<evidence type="ECO:0000313" key="18">
    <source>
        <dbReference type="EMBL" id="MQY48013.1"/>
    </source>
</evidence>
<dbReference type="InterPro" id="IPR027379">
    <property type="entry name" value="CLS_N"/>
</dbReference>
<dbReference type="GO" id="GO:0005576">
    <property type="term" value="C:extracellular region"/>
    <property type="evidence" value="ECO:0007669"/>
    <property type="project" value="UniProtKB-SubCell"/>
</dbReference>
<evidence type="ECO:0000256" key="9">
    <source>
        <dbReference type="ARBA" id="ARBA00022737"/>
    </source>
</evidence>
<sequence>MLETFYAYWPHIFLVLSIVMGVPAAIHATMTKVEVRSAVGWVGVIILSPFIGALLYLIAGVNRIRRNVLGFQRSRVQYGAFAHLEAYDVASETVATSFGHRFLAMKTLGDRVARHAFTTGNAIEVFDTGDKAYGEMLKAIASAERSILLETYIFDRDRIGTRFAEALIQAARRGVAVRVLIDAVGARYSVPSILGMLRDGGVRVEVFNGNVIIGLRLPYANLRTHRKIIIIDGTVAFTGGMNIREGFSAEISGDASAFDTHFRVTGPVVTDLFAIASEDWQFESDEVLDGDAWQITEPQKQPGEPVLLRAVGSGPDRSNETNHKMLMGAFSIARKSIRIVSPYFLPDRELITALITAARRGVTVDIVVPDANNLTLVDRAMTAQFDQILKNYCRIWRATGAFDHSKLMAIDGCWAYVGSSNLDPRSLRLNFEVDLEVLDRDFAETLERRIDKTIETASAVTLDGLRNRPFVVRLLERILWLGSPYL</sequence>
<evidence type="ECO:0000256" key="16">
    <source>
        <dbReference type="SAM" id="Phobius"/>
    </source>
</evidence>
<gene>
    <name evidence="18" type="primary">cls</name>
    <name evidence="18" type="ORF">GAO09_18410</name>
</gene>
<dbReference type="CDD" id="cd09163">
    <property type="entry name" value="PLDc_CLS_unchar2_2"/>
    <property type="match status" value="1"/>
</dbReference>
<dbReference type="Pfam" id="PF13396">
    <property type="entry name" value="PLDc_N"/>
    <property type="match status" value="1"/>
</dbReference>
<keyword evidence="4" id="KW-1003">Cell membrane</keyword>
<evidence type="ECO:0000256" key="11">
    <source>
        <dbReference type="ARBA" id="ARBA00023098"/>
    </source>
</evidence>
<evidence type="ECO:0000256" key="14">
    <source>
        <dbReference type="ARBA" id="ARBA00023264"/>
    </source>
</evidence>
<evidence type="ECO:0000256" key="4">
    <source>
        <dbReference type="ARBA" id="ARBA00022475"/>
    </source>
</evidence>
<evidence type="ECO:0000256" key="5">
    <source>
        <dbReference type="ARBA" id="ARBA00022516"/>
    </source>
</evidence>
<dbReference type="Gene3D" id="3.30.870.10">
    <property type="entry name" value="Endonuclease Chain A"/>
    <property type="match status" value="2"/>
</dbReference>
<evidence type="ECO:0000256" key="7">
    <source>
        <dbReference type="ARBA" id="ARBA00022679"/>
    </source>
</evidence>
<dbReference type="GO" id="GO:0032049">
    <property type="term" value="P:cardiolipin biosynthetic process"/>
    <property type="evidence" value="ECO:0007669"/>
    <property type="project" value="UniProtKB-UniRule"/>
</dbReference>
<keyword evidence="10 16" id="KW-1133">Transmembrane helix</keyword>
<keyword evidence="11" id="KW-0443">Lipid metabolism</keyword>
<dbReference type="EMBL" id="WIXI01000046">
    <property type="protein sequence ID" value="MQY48013.1"/>
    <property type="molecule type" value="Genomic_DNA"/>
</dbReference>
<dbReference type="SUPFAM" id="SSF56024">
    <property type="entry name" value="Phospholipase D/nuclease"/>
    <property type="match status" value="2"/>
</dbReference>
<evidence type="ECO:0000256" key="10">
    <source>
        <dbReference type="ARBA" id="ARBA00022989"/>
    </source>
</evidence>
<keyword evidence="8 16" id="KW-0812">Transmembrane</keyword>
<keyword evidence="14" id="KW-1208">Phospholipid metabolism</keyword>
<dbReference type="GO" id="GO:0005886">
    <property type="term" value="C:plasma membrane"/>
    <property type="evidence" value="ECO:0007669"/>
    <property type="project" value="UniProtKB-SubCell"/>
</dbReference>
<keyword evidence="19" id="KW-1185">Reference proteome</keyword>
<keyword evidence="7" id="KW-0808">Transferase</keyword>
<feature type="domain" description="PLD phosphodiesterase" evidence="17">
    <location>
        <begin position="220"/>
        <end position="247"/>
    </location>
</feature>
<dbReference type="PROSITE" id="PS50035">
    <property type="entry name" value="PLD"/>
    <property type="match status" value="2"/>
</dbReference>
<protein>
    <recommendedName>
        <fullName evidence="15">Cardiolipin synthase</fullName>
        <ecNumber evidence="15">2.7.8.-</ecNumber>
    </recommendedName>
</protein>
<evidence type="ECO:0000256" key="3">
    <source>
        <dbReference type="ARBA" id="ARBA00004651"/>
    </source>
</evidence>
<organism evidence="18 19">
    <name type="scientific">Endobacterium cereale</name>
    <dbReference type="NCBI Taxonomy" id="2663029"/>
    <lineage>
        <taxon>Bacteria</taxon>
        <taxon>Pseudomonadati</taxon>
        <taxon>Pseudomonadota</taxon>
        <taxon>Alphaproteobacteria</taxon>
        <taxon>Hyphomicrobiales</taxon>
        <taxon>Rhizobiaceae</taxon>
        <taxon>Endobacterium</taxon>
    </lineage>
</organism>
<evidence type="ECO:0000256" key="13">
    <source>
        <dbReference type="ARBA" id="ARBA00023209"/>
    </source>
</evidence>
<evidence type="ECO:0000256" key="2">
    <source>
        <dbReference type="ARBA" id="ARBA00004613"/>
    </source>
</evidence>
<proteinExistence type="predicted"/>
<reference evidence="18 19" key="1">
    <citation type="submission" date="2019-11" db="EMBL/GenBank/DDBJ databases">
        <title>Genome analysis of Rhizobacterium cereale a novel genus and species isolated from maize roots in North Spain.</title>
        <authorList>
            <person name="Menendez E."/>
            <person name="Flores-Felix J.D."/>
            <person name="Ramirez-Bahena M.-H."/>
            <person name="Igual J.M."/>
            <person name="Garcia-Fraile P."/>
            <person name="Peix A."/>
            <person name="Velazquez E."/>
        </authorList>
    </citation>
    <scope>NUCLEOTIDE SEQUENCE [LARGE SCALE GENOMIC DNA]</scope>
    <source>
        <strain evidence="18 19">RZME27</strain>
    </source>
</reference>
<evidence type="ECO:0000256" key="12">
    <source>
        <dbReference type="ARBA" id="ARBA00023136"/>
    </source>
</evidence>
<dbReference type="PANTHER" id="PTHR21248">
    <property type="entry name" value="CARDIOLIPIN SYNTHASE"/>
    <property type="match status" value="1"/>
</dbReference>
<dbReference type="InterPro" id="IPR001736">
    <property type="entry name" value="PLipase_D/transphosphatidylase"/>
</dbReference>
<comment type="caution">
    <text evidence="18">The sequence shown here is derived from an EMBL/GenBank/DDBJ whole genome shotgun (WGS) entry which is preliminary data.</text>
</comment>
<dbReference type="CDD" id="cd09157">
    <property type="entry name" value="PLDc_CLS_unchar2_1"/>
    <property type="match status" value="1"/>
</dbReference>
<dbReference type="Pfam" id="PF13091">
    <property type="entry name" value="PLDc_2"/>
    <property type="match status" value="2"/>
</dbReference>
<comment type="function">
    <text evidence="1">Could be a virulence factor.</text>
</comment>
<keyword evidence="9" id="KW-0677">Repeat</keyword>
<name>A0A6A8A9P1_9HYPH</name>
<dbReference type="InterPro" id="IPR022924">
    <property type="entry name" value="Cardiolipin_synthase"/>
</dbReference>
<dbReference type="EC" id="2.7.8.-" evidence="15"/>
<dbReference type="RefSeq" id="WP_153355664.1">
    <property type="nucleotide sequence ID" value="NZ_JAYKOO010000009.1"/>
</dbReference>
<comment type="subcellular location">
    <subcellularLocation>
        <location evidence="3">Cell membrane</location>
        <topology evidence="3">Multi-pass membrane protein</topology>
    </subcellularLocation>
    <subcellularLocation>
        <location evidence="2">Secreted</location>
    </subcellularLocation>
</comment>
<accession>A0A6A8A9P1</accession>
<keyword evidence="12 16" id="KW-0472">Membrane</keyword>
<evidence type="ECO:0000313" key="19">
    <source>
        <dbReference type="Proteomes" id="UP000435138"/>
    </source>
</evidence>
<dbReference type="NCBIfam" id="TIGR04265">
    <property type="entry name" value="bac_cardiolipin"/>
    <property type="match status" value="1"/>
</dbReference>
<evidence type="ECO:0000259" key="17">
    <source>
        <dbReference type="PROSITE" id="PS50035"/>
    </source>
</evidence>
<dbReference type="PANTHER" id="PTHR21248:SF22">
    <property type="entry name" value="PHOSPHOLIPASE D"/>
    <property type="match status" value="1"/>
</dbReference>
<evidence type="ECO:0000256" key="1">
    <source>
        <dbReference type="ARBA" id="ARBA00003145"/>
    </source>
</evidence>
<dbReference type="GO" id="GO:0008808">
    <property type="term" value="F:cardiolipin synthase activity"/>
    <property type="evidence" value="ECO:0007669"/>
    <property type="project" value="UniProtKB-UniRule"/>
</dbReference>
<feature type="transmembrane region" description="Helical" evidence="16">
    <location>
        <begin position="6"/>
        <end position="26"/>
    </location>
</feature>
<feature type="domain" description="PLD phosphodiesterase" evidence="17">
    <location>
        <begin position="399"/>
        <end position="426"/>
    </location>
</feature>
<feature type="transmembrane region" description="Helical" evidence="16">
    <location>
        <begin position="38"/>
        <end position="59"/>
    </location>
</feature>
<dbReference type="InterPro" id="IPR025202">
    <property type="entry name" value="PLD-like_dom"/>
</dbReference>
<evidence type="ECO:0000256" key="15">
    <source>
        <dbReference type="NCBIfam" id="TIGR04265"/>
    </source>
</evidence>
<evidence type="ECO:0000256" key="8">
    <source>
        <dbReference type="ARBA" id="ARBA00022692"/>
    </source>
</evidence>